<evidence type="ECO:0000256" key="8">
    <source>
        <dbReference type="RuleBase" id="RU363032"/>
    </source>
</evidence>
<gene>
    <name evidence="10" type="ORF">FXN63_01680</name>
</gene>
<dbReference type="EMBL" id="CP043046">
    <property type="protein sequence ID" value="QEI04692.1"/>
    <property type="molecule type" value="Genomic_DNA"/>
</dbReference>
<evidence type="ECO:0000256" key="6">
    <source>
        <dbReference type="ARBA" id="ARBA00022989"/>
    </source>
</evidence>
<dbReference type="SUPFAM" id="SSF161098">
    <property type="entry name" value="MetI-like"/>
    <property type="match status" value="1"/>
</dbReference>
<keyword evidence="6 8" id="KW-1133">Transmembrane helix</keyword>
<evidence type="ECO:0000259" key="9">
    <source>
        <dbReference type="PROSITE" id="PS50928"/>
    </source>
</evidence>
<accession>A0A5C0ARE8</accession>
<dbReference type="Pfam" id="PF00528">
    <property type="entry name" value="BPD_transp_1"/>
    <property type="match status" value="1"/>
</dbReference>
<evidence type="ECO:0000256" key="7">
    <source>
        <dbReference type="ARBA" id="ARBA00023136"/>
    </source>
</evidence>
<dbReference type="PROSITE" id="PS50928">
    <property type="entry name" value="ABC_TM1"/>
    <property type="match status" value="1"/>
</dbReference>
<dbReference type="NCBIfam" id="TIGR01726">
    <property type="entry name" value="HEQRo_perm_3TM"/>
    <property type="match status" value="1"/>
</dbReference>
<evidence type="ECO:0000313" key="11">
    <source>
        <dbReference type="Proteomes" id="UP000325161"/>
    </source>
</evidence>
<feature type="transmembrane region" description="Helical" evidence="8">
    <location>
        <begin position="61"/>
        <end position="84"/>
    </location>
</feature>
<dbReference type="GO" id="GO:0022857">
    <property type="term" value="F:transmembrane transporter activity"/>
    <property type="evidence" value="ECO:0007669"/>
    <property type="project" value="InterPro"/>
</dbReference>
<feature type="domain" description="ABC transmembrane type-1" evidence="9">
    <location>
        <begin position="25"/>
        <end position="215"/>
    </location>
</feature>
<dbReference type="OrthoDB" id="9809799at2"/>
<comment type="similarity">
    <text evidence="2">Belongs to the binding-protein-dependent transport system permease family. HisMQ subfamily.</text>
</comment>
<evidence type="ECO:0000256" key="3">
    <source>
        <dbReference type="ARBA" id="ARBA00022448"/>
    </source>
</evidence>
<dbReference type="PANTHER" id="PTHR30614:SF21">
    <property type="entry name" value="AMINO ACID ABC TRANSPORTER PERMEASE"/>
    <property type="match status" value="1"/>
</dbReference>
<dbReference type="PANTHER" id="PTHR30614">
    <property type="entry name" value="MEMBRANE COMPONENT OF AMINO ACID ABC TRANSPORTER"/>
    <property type="match status" value="1"/>
</dbReference>
<keyword evidence="3 8" id="KW-0813">Transport</keyword>
<keyword evidence="7 8" id="KW-0472">Membrane</keyword>
<reference evidence="10 11" key="1">
    <citation type="submission" date="2019-08" db="EMBL/GenBank/DDBJ databases">
        <title>Amphibian skin-associated Pigmentiphaga: genome sequence and occurrence across geography and hosts.</title>
        <authorList>
            <person name="Bletz M.C."/>
            <person name="Bunk B."/>
            <person name="Sproeer C."/>
            <person name="Biwer P."/>
            <person name="Reiter S."/>
            <person name="Rabemananjara F.C.E."/>
            <person name="Schulz S."/>
            <person name="Overmann J."/>
            <person name="Vences M."/>
        </authorList>
    </citation>
    <scope>NUCLEOTIDE SEQUENCE [LARGE SCALE GENOMIC DNA]</scope>
    <source>
        <strain evidence="10 11">Mada1488</strain>
    </source>
</reference>
<dbReference type="InterPro" id="IPR035906">
    <property type="entry name" value="MetI-like_sf"/>
</dbReference>
<sequence length="242" mass="26011">MIDILRDYGLILLVGQYPQGPLGGLAMTLVLAALALIISFPLAILVGLARVSTWVPLARVAAFYVHTVRGLPLLLVVFWAYFLVPLIGGKDINATLMMLFALVVYESAYMGEIVRAGIVSLPSGQTQAARALGLTTPQIFASVVLPQALFNMIPSILSQFVVLVKNTSLAYVIGVDELTNAAYQVNGQLLTKPFEVYGLLAISYFVICYLLGRGVSLIEKRIMKKRSGSGAVVVAAVRNQPA</sequence>
<keyword evidence="5 8" id="KW-0812">Transmembrane</keyword>
<dbReference type="CDD" id="cd06261">
    <property type="entry name" value="TM_PBP2"/>
    <property type="match status" value="1"/>
</dbReference>
<keyword evidence="11" id="KW-1185">Reference proteome</keyword>
<protein>
    <submittedName>
        <fullName evidence="10">Amino acid ABC transporter permease</fullName>
    </submittedName>
</protein>
<dbReference type="KEGG" id="pacr:FXN63_01680"/>
<dbReference type="InterPro" id="IPR010065">
    <property type="entry name" value="AA_ABC_transptr_permease_3TM"/>
</dbReference>
<feature type="transmembrane region" description="Helical" evidence="8">
    <location>
        <begin position="96"/>
        <end position="118"/>
    </location>
</feature>
<feature type="transmembrane region" description="Helical" evidence="8">
    <location>
        <begin position="196"/>
        <end position="218"/>
    </location>
</feature>
<dbReference type="RefSeq" id="WP_148812241.1">
    <property type="nucleotide sequence ID" value="NZ_CP043046.1"/>
</dbReference>
<dbReference type="GO" id="GO:0006865">
    <property type="term" value="P:amino acid transport"/>
    <property type="evidence" value="ECO:0007669"/>
    <property type="project" value="TreeGrafter"/>
</dbReference>
<feature type="transmembrane region" description="Helical" evidence="8">
    <location>
        <begin position="25"/>
        <end position="49"/>
    </location>
</feature>
<name>A0A5C0ARE8_9BURK</name>
<evidence type="ECO:0000256" key="5">
    <source>
        <dbReference type="ARBA" id="ARBA00022692"/>
    </source>
</evidence>
<evidence type="ECO:0000313" key="10">
    <source>
        <dbReference type="EMBL" id="QEI04692.1"/>
    </source>
</evidence>
<comment type="subcellular location">
    <subcellularLocation>
        <location evidence="1">Cell inner membrane</location>
        <topology evidence="1">Multi-pass membrane protein</topology>
    </subcellularLocation>
    <subcellularLocation>
        <location evidence="8">Cell membrane</location>
        <topology evidence="8">Multi-pass membrane protein</topology>
    </subcellularLocation>
</comment>
<proteinExistence type="inferred from homology"/>
<keyword evidence="4" id="KW-1003">Cell membrane</keyword>
<feature type="transmembrane region" description="Helical" evidence="8">
    <location>
        <begin position="139"/>
        <end position="162"/>
    </location>
</feature>
<dbReference type="InterPro" id="IPR000515">
    <property type="entry name" value="MetI-like"/>
</dbReference>
<organism evidence="10 11">
    <name type="scientific">Pigmentiphaga aceris</name>
    <dbReference type="NCBI Taxonomy" id="1940612"/>
    <lineage>
        <taxon>Bacteria</taxon>
        <taxon>Pseudomonadati</taxon>
        <taxon>Pseudomonadota</taxon>
        <taxon>Betaproteobacteria</taxon>
        <taxon>Burkholderiales</taxon>
        <taxon>Alcaligenaceae</taxon>
        <taxon>Pigmentiphaga</taxon>
    </lineage>
</organism>
<dbReference type="GO" id="GO:0043190">
    <property type="term" value="C:ATP-binding cassette (ABC) transporter complex"/>
    <property type="evidence" value="ECO:0007669"/>
    <property type="project" value="InterPro"/>
</dbReference>
<evidence type="ECO:0000256" key="1">
    <source>
        <dbReference type="ARBA" id="ARBA00004429"/>
    </source>
</evidence>
<dbReference type="Proteomes" id="UP000325161">
    <property type="component" value="Chromosome"/>
</dbReference>
<dbReference type="Gene3D" id="1.10.3720.10">
    <property type="entry name" value="MetI-like"/>
    <property type="match status" value="1"/>
</dbReference>
<dbReference type="AlphaFoldDB" id="A0A5C0ARE8"/>
<dbReference type="InterPro" id="IPR043429">
    <property type="entry name" value="ArtM/GltK/GlnP/TcyL/YhdX-like"/>
</dbReference>
<evidence type="ECO:0000256" key="4">
    <source>
        <dbReference type="ARBA" id="ARBA00022475"/>
    </source>
</evidence>
<evidence type="ECO:0000256" key="2">
    <source>
        <dbReference type="ARBA" id="ARBA00010072"/>
    </source>
</evidence>